<reference evidence="1 2" key="1">
    <citation type="submission" date="2015-02" db="EMBL/GenBank/DDBJ databases">
        <title>Genome sequene of Rhodovulum sulfidophilum DSM 2351.</title>
        <authorList>
            <person name="Nagao N."/>
        </authorList>
    </citation>
    <scope>NUCLEOTIDE SEQUENCE [LARGE SCALE GENOMIC DNA]</scope>
    <source>
        <strain evidence="1 2">DSM 2351</strain>
        <plasmid evidence="2">Plasmid Plasmid1 DNA</plasmid>
    </source>
</reference>
<dbReference type="KEGG" id="rsu:NHU_04427"/>
<protein>
    <submittedName>
        <fullName evidence="1">Lysozyme</fullName>
    </submittedName>
</protein>
<evidence type="ECO:0000313" key="2">
    <source>
        <dbReference type="Proteomes" id="UP000064912"/>
    </source>
</evidence>
<keyword evidence="1" id="KW-0614">Plasmid</keyword>
<dbReference type="InterPro" id="IPR036505">
    <property type="entry name" value="Amidase/PGRP_sf"/>
</dbReference>
<geneLocation type="plasmid" evidence="2">
    <name>Plasmid1 DNA</name>
</geneLocation>
<dbReference type="SUPFAM" id="SSF55846">
    <property type="entry name" value="N-acetylmuramoyl-L-alanine amidase-like"/>
    <property type="match status" value="1"/>
</dbReference>
<evidence type="ECO:0000313" key="1">
    <source>
        <dbReference type="EMBL" id="BAQ71540.1"/>
    </source>
</evidence>
<dbReference type="GO" id="GO:0008745">
    <property type="term" value="F:N-acetylmuramoyl-L-alanine amidase activity"/>
    <property type="evidence" value="ECO:0007669"/>
    <property type="project" value="InterPro"/>
</dbReference>
<accession>A0A0D6B9N2</accession>
<gene>
    <name evidence="1" type="ORF">NHU_04427</name>
</gene>
<dbReference type="AlphaFoldDB" id="A0A0D6B9N2"/>
<dbReference type="PATRIC" id="fig|35806.4.peg.4532"/>
<dbReference type="Gene3D" id="3.40.80.10">
    <property type="entry name" value="Peptidoglycan recognition protein-like"/>
    <property type="match status" value="1"/>
</dbReference>
<proteinExistence type="predicted"/>
<dbReference type="GO" id="GO:0009253">
    <property type="term" value="P:peptidoglycan catabolic process"/>
    <property type="evidence" value="ECO:0007669"/>
    <property type="project" value="InterPro"/>
</dbReference>
<name>A0A0D6B9N2_RHOSU</name>
<dbReference type="EMBL" id="AP014801">
    <property type="protein sequence ID" value="BAQ71540.1"/>
    <property type="molecule type" value="Genomic_DNA"/>
</dbReference>
<sequence>MIYQGNERLPVREAVLHCAAIKSGQFSHMRPFQVFATVNRWHTERGFSNGFGYHGLFMPDGTWFPGRPFEMIGAHVKGHNTGTLGFLLIESRQIDRMGRFEDFFTEAQRCALTAKLAELPGLETVSGHNDYAPKLCPGFKVRSEDWL</sequence>
<organism evidence="1 2">
    <name type="scientific">Rhodovulum sulfidophilum</name>
    <name type="common">Rhodobacter sulfidophilus</name>
    <dbReference type="NCBI Taxonomy" id="35806"/>
    <lineage>
        <taxon>Bacteria</taxon>
        <taxon>Pseudomonadati</taxon>
        <taxon>Pseudomonadota</taxon>
        <taxon>Alphaproteobacteria</taxon>
        <taxon>Rhodobacterales</taxon>
        <taxon>Paracoccaceae</taxon>
        <taxon>Rhodovulum</taxon>
    </lineage>
</organism>
<dbReference type="Proteomes" id="UP000064912">
    <property type="component" value="Plasmid Plasmid1"/>
</dbReference>